<dbReference type="PROSITE" id="PS51405">
    <property type="entry name" value="HEME_HALOPEROXIDASE"/>
    <property type="match status" value="1"/>
</dbReference>
<dbReference type="InterPro" id="IPR036851">
    <property type="entry name" value="Chloroperoxidase-like_sf"/>
</dbReference>
<keyword evidence="3" id="KW-0349">Heme</keyword>
<dbReference type="GO" id="GO:0046872">
    <property type="term" value="F:metal ion binding"/>
    <property type="evidence" value="ECO:0007669"/>
    <property type="project" value="UniProtKB-KW"/>
</dbReference>
<feature type="domain" description="Heme haloperoxidase family profile" evidence="9">
    <location>
        <begin position="7"/>
        <end position="207"/>
    </location>
</feature>
<evidence type="ECO:0000256" key="8">
    <source>
        <dbReference type="SAM" id="Phobius"/>
    </source>
</evidence>
<dbReference type="InterPro" id="IPR000028">
    <property type="entry name" value="Chloroperoxidase"/>
</dbReference>
<dbReference type="STRING" id="436010.A0A166R4W5"/>
<evidence type="ECO:0000259" key="9">
    <source>
        <dbReference type="PROSITE" id="PS51405"/>
    </source>
</evidence>
<accession>A0A166R4W5</accession>
<dbReference type="PANTHER" id="PTHR33577:SF9">
    <property type="entry name" value="PEROXIDASE STCC"/>
    <property type="match status" value="1"/>
</dbReference>
<evidence type="ECO:0000256" key="6">
    <source>
        <dbReference type="ARBA" id="ARBA00023004"/>
    </source>
</evidence>
<evidence type="ECO:0000256" key="3">
    <source>
        <dbReference type="ARBA" id="ARBA00022617"/>
    </source>
</evidence>
<organism evidence="10 11">
    <name type="scientific">Athelia psychrophila</name>
    <dbReference type="NCBI Taxonomy" id="1759441"/>
    <lineage>
        <taxon>Eukaryota</taxon>
        <taxon>Fungi</taxon>
        <taxon>Dikarya</taxon>
        <taxon>Basidiomycota</taxon>
        <taxon>Agaricomycotina</taxon>
        <taxon>Agaricomycetes</taxon>
        <taxon>Agaricomycetidae</taxon>
        <taxon>Atheliales</taxon>
        <taxon>Atheliaceae</taxon>
        <taxon>Athelia</taxon>
    </lineage>
</organism>
<keyword evidence="8" id="KW-1133">Transmembrane helix</keyword>
<keyword evidence="4" id="KW-0479">Metal-binding</keyword>
<dbReference type="Pfam" id="PF01328">
    <property type="entry name" value="Peroxidase_2"/>
    <property type="match status" value="1"/>
</dbReference>
<evidence type="ECO:0000256" key="2">
    <source>
        <dbReference type="ARBA" id="ARBA00022559"/>
    </source>
</evidence>
<proteinExistence type="inferred from homology"/>
<keyword evidence="2" id="KW-0575">Peroxidase</keyword>
<evidence type="ECO:0000256" key="4">
    <source>
        <dbReference type="ARBA" id="ARBA00022723"/>
    </source>
</evidence>
<evidence type="ECO:0000313" key="11">
    <source>
        <dbReference type="Proteomes" id="UP000076532"/>
    </source>
</evidence>
<evidence type="ECO:0000256" key="7">
    <source>
        <dbReference type="ARBA" id="ARBA00025795"/>
    </source>
</evidence>
<dbReference type="Gene3D" id="1.10.489.10">
    <property type="entry name" value="Chloroperoxidase-like"/>
    <property type="match status" value="1"/>
</dbReference>
<gene>
    <name evidence="10" type="ORF">FIBSPDRAFT_817901</name>
</gene>
<comment type="cofactor">
    <cofactor evidence="1">
        <name>heme b</name>
        <dbReference type="ChEBI" id="CHEBI:60344"/>
    </cofactor>
</comment>
<keyword evidence="8" id="KW-0812">Transmembrane</keyword>
<keyword evidence="5" id="KW-0560">Oxidoreductase</keyword>
<dbReference type="GO" id="GO:0004601">
    <property type="term" value="F:peroxidase activity"/>
    <property type="evidence" value="ECO:0007669"/>
    <property type="project" value="UniProtKB-KW"/>
</dbReference>
<reference evidence="10 11" key="1">
    <citation type="journal article" date="2016" name="Mol. Biol. Evol.">
        <title>Comparative Genomics of Early-Diverging Mushroom-Forming Fungi Provides Insights into the Origins of Lignocellulose Decay Capabilities.</title>
        <authorList>
            <person name="Nagy L.G."/>
            <person name="Riley R."/>
            <person name="Tritt A."/>
            <person name="Adam C."/>
            <person name="Daum C."/>
            <person name="Floudas D."/>
            <person name="Sun H."/>
            <person name="Yadav J.S."/>
            <person name="Pangilinan J."/>
            <person name="Larsson K.H."/>
            <person name="Matsuura K."/>
            <person name="Barry K."/>
            <person name="Labutti K."/>
            <person name="Kuo R."/>
            <person name="Ohm R.A."/>
            <person name="Bhattacharya S.S."/>
            <person name="Shirouzu T."/>
            <person name="Yoshinaga Y."/>
            <person name="Martin F.M."/>
            <person name="Grigoriev I.V."/>
            <person name="Hibbett D.S."/>
        </authorList>
    </citation>
    <scope>NUCLEOTIDE SEQUENCE [LARGE SCALE GENOMIC DNA]</scope>
    <source>
        <strain evidence="10 11">CBS 109695</strain>
    </source>
</reference>
<feature type="transmembrane region" description="Helical" evidence="8">
    <location>
        <begin position="54"/>
        <end position="74"/>
    </location>
</feature>
<keyword evidence="11" id="KW-1185">Reference proteome</keyword>
<dbReference type="SUPFAM" id="SSF47571">
    <property type="entry name" value="Cloroperoxidase"/>
    <property type="match status" value="1"/>
</dbReference>
<keyword evidence="6" id="KW-0408">Iron</keyword>
<dbReference type="OrthoDB" id="407298at2759"/>
<protein>
    <submittedName>
        <fullName evidence="10">Cloroperoxidase</fullName>
    </submittedName>
</protein>
<sequence length="221" mass="24376">MTPEMMEGHTWKAAKSGDSRAPCPALNSLANHGFLPRNGKNLGFFQIVGALREVYNLSIPFAVLLTIVGILFCGHGLQLDLSDLAVHNKIEHDASFAHGDAMPGAKFAPISVDPKRFRHFLSYAALNKGLFIEDMVKARVDYQQLSKPLDNLHAQIAQGEVALAWMTMKDASGKISIDTLKQWWGDERLPEGYQRPAQVVGLLETRNKANAVASAMKKMTY</sequence>
<comment type="similarity">
    <text evidence="7">Belongs to the chloroperoxidase family.</text>
</comment>
<dbReference type="EMBL" id="KV417506">
    <property type="protein sequence ID" value="KZP27904.1"/>
    <property type="molecule type" value="Genomic_DNA"/>
</dbReference>
<evidence type="ECO:0000256" key="1">
    <source>
        <dbReference type="ARBA" id="ARBA00001970"/>
    </source>
</evidence>
<evidence type="ECO:0000313" key="10">
    <source>
        <dbReference type="EMBL" id="KZP27904.1"/>
    </source>
</evidence>
<name>A0A166R4W5_9AGAM</name>
<dbReference type="AlphaFoldDB" id="A0A166R4W5"/>
<keyword evidence="8" id="KW-0472">Membrane</keyword>
<dbReference type="Proteomes" id="UP000076532">
    <property type="component" value="Unassembled WGS sequence"/>
</dbReference>
<evidence type="ECO:0000256" key="5">
    <source>
        <dbReference type="ARBA" id="ARBA00023002"/>
    </source>
</evidence>
<dbReference type="PANTHER" id="PTHR33577">
    <property type="entry name" value="STERIGMATOCYSTIN BIOSYNTHESIS PEROXIDASE STCC-RELATED"/>
    <property type="match status" value="1"/>
</dbReference>